<name>A0A678ZNY6_9CAUD</name>
<evidence type="ECO:0000313" key="2">
    <source>
        <dbReference type="Proteomes" id="UP000434467"/>
    </source>
</evidence>
<keyword evidence="2" id="KW-1185">Reference proteome</keyword>
<organism evidence="1 2">
    <name type="scientific">Pectobacterium phage Q19</name>
    <dbReference type="NCBI Taxonomy" id="2500576"/>
    <lineage>
        <taxon>Viruses</taxon>
        <taxon>Duplodnaviria</taxon>
        <taxon>Heunggongvirae</taxon>
        <taxon>Uroviricota</taxon>
        <taxon>Caudoviricetes</taxon>
        <taxon>Autographivirales</taxon>
        <taxon>Autotranscriptaviridae</taxon>
        <taxon>Studiervirinae</taxon>
        <taxon>Maklayavirus</taxon>
        <taxon>Maklayavirus Q19</taxon>
    </lineage>
</organism>
<dbReference type="InterPro" id="IPR038715">
    <property type="entry name" value="RNA_pol_inhibitor_sf"/>
</dbReference>
<dbReference type="EMBL" id="MK290739">
    <property type="protein sequence ID" value="AZV02349.1"/>
    <property type="molecule type" value="Genomic_DNA"/>
</dbReference>
<dbReference type="InterPro" id="IPR016412">
    <property type="entry name" value="RNA_pol_inhibitor"/>
</dbReference>
<proteinExistence type="predicted"/>
<gene>
    <name evidence="1" type="ORF">Q19_16</name>
</gene>
<sequence length="52" mass="5898">MKFWVTLETVHQSLEVPVYAGTLEEALQVAEDEYMELGVCATRVRPDLNDSL</sequence>
<reference evidence="1" key="1">
    <citation type="submission" date="2018-12" db="EMBL/GenBank/DDBJ databases">
        <authorList>
            <person name="Shneider M.M."/>
            <person name="Kabanova A.P."/>
            <person name="Korzhenkov A.A."/>
            <person name="Toschakov S.V."/>
            <person name="Miroshnikov K.A."/>
        </authorList>
    </citation>
    <scope>NUCLEOTIDE SEQUENCE [LARGE SCALE GENOMIC DNA]</scope>
</reference>
<evidence type="ECO:0000313" key="1">
    <source>
        <dbReference type="EMBL" id="AZV02349.1"/>
    </source>
</evidence>
<accession>A0A678ZNY6</accession>
<dbReference type="Gene3D" id="3.10.20.510">
    <property type="entry name" value="RNA polymerase inhibitor"/>
    <property type="match status" value="1"/>
</dbReference>
<dbReference type="Pfam" id="PF16857">
    <property type="entry name" value="RNA_pol_inhib"/>
    <property type="match status" value="1"/>
</dbReference>
<dbReference type="Proteomes" id="UP000434467">
    <property type="component" value="Segment"/>
</dbReference>
<protein>
    <submittedName>
        <fullName evidence="1">Inhibitor of host bacterial RNA polymerase</fullName>
    </submittedName>
</protein>